<proteinExistence type="predicted"/>
<name>A0A392VKM1_9FABA</name>
<dbReference type="EMBL" id="LXQA011192982">
    <property type="protein sequence ID" value="MCI88437.1"/>
    <property type="molecule type" value="Genomic_DNA"/>
</dbReference>
<evidence type="ECO:0000313" key="3">
    <source>
        <dbReference type="Proteomes" id="UP000265520"/>
    </source>
</evidence>
<organism evidence="2 3">
    <name type="scientific">Trifolium medium</name>
    <dbReference type="NCBI Taxonomy" id="97028"/>
    <lineage>
        <taxon>Eukaryota</taxon>
        <taxon>Viridiplantae</taxon>
        <taxon>Streptophyta</taxon>
        <taxon>Embryophyta</taxon>
        <taxon>Tracheophyta</taxon>
        <taxon>Spermatophyta</taxon>
        <taxon>Magnoliopsida</taxon>
        <taxon>eudicotyledons</taxon>
        <taxon>Gunneridae</taxon>
        <taxon>Pentapetalae</taxon>
        <taxon>rosids</taxon>
        <taxon>fabids</taxon>
        <taxon>Fabales</taxon>
        <taxon>Fabaceae</taxon>
        <taxon>Papilionoideae</taxon>
        <taxon>50 kb inversion clade</taxon>
        <taxon>NPAAA clade</taxon>
        <taxon>Hologalegina</taxon>
        <taxon>IRL clade</taxon>
        <taxon>Trifolieae</taxon>
        <taxon>Trifolium</taxon>
    </lineage>
</organism>
<dbReference type="AlphaFoldDB" id="A0A392VKM1"/>
<protein>
    <submittedName>
        <fullName evidence="2">Uncharacterized protein</fullName>
    </submittedName>
</protein>
<accession>A0A392VKM1</accession>
<feature type="non-terminal residue" evidence="2">
    <location>
        <position position="26"/>
    </location>
</feature>
<sequence length="26" mass="2935">MLTPLEEEELLKETKVANDGFGENLD</sequence>
<keyword evidence="3" id="KW-1185">Reference proteome</keyword>
<dbReference type="Proteomes" id="UP000265520">
    <property type="component" value="Unassembled WGS sequence"/>
</dbReference>
<comment type="caution">
    <text evidence="2">The sequence shown here is derived from an EMBL/GenBank/DDBJ whole genome shotgun (WGS) entry which is preliminary data.</text>
</comment>
<evidence type="ECO:0000313" key="2">
    <source>
        <dbReference type="EMBL" id="MCI88437.1"/>
    </source>
</evidence>
<evidence type="ECO:0000256" key="1">
    <source>
        <dbReference type="SAM" id="MobiDB-lite"/>
    </source>
</evidence>
<feature type="compositionally biased region" description="Acidic residues" evidence="1">
    <location>
        <begin position="1"/>
        <end position="10"/>
    </location>
</feature>
<reference evidence="2 3" key="1">
    <citation type="journal article" date="2018" name="Front. Plant Sci.">
        <title>Red Clover (Trifolium pratense) and Zigzag Clover (T. medium) - A Picture of Genomic Similarities and Differences.</title>
        <authorList>
            <person name="Dluhosova J."/>
            <person name="Istvanek J."/>
            <person name="Nedelnik J."/>
            <person name="Repkova J."/>
        </authorList>
    </citation>
    <scope>NUCLEOTIDE SEQUENCE [LARGE SCALE GENOMIC DNA]</scope>
    <source>
        <strain evidence="3">cv. 10/8</strain>
        <tissue evidence="2">Leaf</tissue>
    </source>
</reference>
<feature type="region of interest" description="Disordered" evidence="1">
    <location>
        <begin position="1"/>
        <end position="26"/>
    </location>
</feature>